<keyword evidence="3" id="KW-1185">Reference proteome</keyword>
<feature type="region of interest" description="Disordered" evidence="1">
    <location>
        <begin position="375"/>
        <end position="400"/>
    </location>
</feature>
<organism evidence="2 3">
    <name type="scientific">Castanea mollissima</name>
    <name type="common">Chinese chestnut</name>
    <dbReference type="NCBI Taxonomy" id="60419"/>
    <lineage>
        <taxon>Eukaryota</taxon>
        <taxon>Viridiplantae</taxon>
        <taxon>Streptophyta</taxon>
        <taxon>Embryophyta</taxon>
        <taxon>Tracheophyta</taxon>
        <taxon>Spermatophyta</taxon>
        <taxon>Magnoliopsida</taxon>
        <taxon>eudicotyledons</taxon>
        <taxon>Gunneridae</taxon>
        <taxon>Pentapetalae</taxon>
        <taxon>rosids</taxon>
        <taxon>fabids</taxon>
        <taxon>Fagales</taxon>
        <taxon>Fagaceae</taxon>
        <taxon>Castanea</taxon>
    </lineage>
</organism>
<evidence type="ECO:0000313" key="2">
    <source>
        <dbReference type="EMBL" id="KAF3970147.1"/>
    </source>
</evidence>
<dbReference type="OrthoDB" id="1745734at2759"/>
<feature type="region of interest" description="Disordered" evidence="1">
    <location>
        <begin position="87"/>
        <end position="145"/>
    </location>
</feature>
<feature type="compositionally biased region" description="Acidic residues" evidence="1">
    <location>
        <begin position="131"/>
        <end position="145"/>
    </location>
</feature>
<proteinExistence type="predicted"/>
<dbReference type="Proteomes" id="UP000737018">
    <property type="component" value="Unassembled WGS sequence"/>
</dbReference>
<reference evidence="2" key="1">
    <citation type="submission" date="2020-03" db="EMBL/GenBank/DDBJ databases">
        <title>Castanea mollissima Vanexum genome sequencing.</title>
        <authorList>
            <person name="Staton M."/>
        </authorList>
    </citation>
    <scope>NUCLEOTIDE SEQUENCE</scope>
    <source>
        <tissue evidence="2">Leaf</tissue>
    </source>
</reference>
<sequence length="424" mass="46586">MFEHVHSKKRNRLAQSRMVDLVYIEYNRALNRRYNLRDTIDPISLKDIDDSNEWLTGRVEEEDVDEFVLNDDISTWGSVARGSGVEDERFNMRSRMGPLGRATGSSSSSQHAPHDGDEVDEENDEGYKSCDDDDDGLFLDDDGPLLDDDGNANYTSIWDGHSQHAIPEATHDESLVIYNNNPSAVFHSYYDINPQMGYEQYSSVATPLPSLMVDHPLYSPPYYAQASAPNLPLSSSAIPVSPADQTVAENCSINTMPVGPGSGGTASGYGRFWSGSVKKFYRYEVSYRTPTDQPGSGVTGSGYGGFGSGSGYVGLEASSFASNVNVAPDLRRALSLLSTNSWGLNDSEGNALDQLMHVKRSSVAQPAVHAELQNWDFSSSGHEQVEQPPPESRARSLNFHNNGSGHYQEFQLFKSSYESGCQIN</sequence>
<evidence type="ECO:0000256" key="1">
    <source>
        <dbReference type="SAM" id="MobiDB-lite"/>
    </source>
</evidence>
<comment type="caution">
    <text evidence="2">The sequence shown here is derived from an EMBL/GenBank/DDBJ whole genome shotgun (WGS) entry which is preliminary data.</text>
</comment>
<evidence type="ECO:0000313" key="3">
    <source>
        <dbReference type="Proteomes" id="UP000737018"/>
    </source>
</evidence>
<dbReference type="AlphaFoldDB" id="A0A8J4RC16"/>
<protein>
    <submittedName>
        <fullName evidence="2">Uncharacterized protein</fullName>
    </submittedName>
</protein>
<name>A0A8J4RC16_9ROSI</name>
<dbReference type="EMBL" id="JRKL02000567">
    <property type="protein sequence ID" value="KAF3970147.1"/>
    <property type="molecule type" value="Genomic_DNA"/>
</dbReference>
<gene>
    <name evidence="2" type="ORF">CMV_006128</name>
</gene>
<accession>A0A8J4RC16</accession>